<dbReference type="GO" id="GO:0008324">
    <property type="term" value="F:monoatomic cation transmembrane transporter activity"/>
    <property type="evidence" value="ECO:0007669"/>
    <property type="project" value="UniProtKB-ARBA"/>
</dbReference>
<dbReference type="AlphaFoldDB" id="A0A7W6EFQ6"/>
<keyword evidence="12" id="KW-1185">Reference proteome</keyword>
<keyword evidence="4" id="KW-1278">Translocase</keyword>
<keyword evidence="3" id="KW-0479">Metal-binding</keyword>
<evidence type="ECO:0000256" key="4">
    <source>
        <dbReference type="ARBA" id="ARBA00022967"/>
    </source>
</evidence>
<sequence>MAVRRLAPKEIQPEDFVFTPENAAWAERIIAKYPEGRQASAVISLLWKAQEQGDGWVSEPAIRAVANLLGMPYIRVLEVATFYTMFNLQPVGRYFIQFCGTTPCRLRGAQAIQDVLEQRVGHQGHVTDDGLFSWLEVECLGACCNAPMVQINDDYYEDLTPDNFNKLLDDLASGRAVKPGPQDGRVSSEPQDAVNTLLDPALYDGSVVGAWRKRFEEEDARVKAEAEAKAAAEKAAADPTPARPETTRGGEQKAETPADRVANGKDAAKPEEKKAASPATAPGAEARASEDKTKG</sequence>
<dbReference type="GO" id="GO:0031967">
    <property type="term" value="C:organelle envelope"/>
    <property type="evidence" value="ECO:0007669"/>
    <property type="project" value="UniProtKB-ARBA"/>
</dbReference>
<dbReference type="InterPro" id="IPR042128">
    <property type="entry name" value="NuoE_dom"/>
</dbReference>
<dbReference type="GO" id="GO:1902494">
    <property type="term" value="C:catalytic complex"/>
    <property type="evidence" value="ECO:0007669"/>
    <property type="project" value="UniProtKB-ARBA"/>
</dbReference>
<dbReference type="GO" id="GO:0098662">
    <property type="term" value="P:inorganic cation transmembrane transport"/>
    <property type="evidence" value="ECO:0007669"/>
    <property type="project" value="UniProtKB-ARBA"/>
</dbReference>
<dbReference type="Proteomes" id="UP000537592">
    <property type="component" value="Unassembled WGS sequence"/>
</dbReference>
<comment type="cofactor">
    <cofactor evidence="8">
        <name>[2Fe-2S] cluster</name>
        <dbReference type="ChEBI" id="CHEBI:190135"/>
    </cofactor>
</comment>
<keyword evidence="6" id="KW-0411">Iron-sulfur</keyword>
<dbReference type="Gene3D" id="3.40.30.10">
    <property type="entry name" value="Glutaredoxin"/>
    <property type="match status" value="1"/>
</dbReference>
<accession>A0A7W6EFQ6</accession>
<dbReference type="EMBL" id="JACICC010000001">
    <property type="protein sequence ID" value="MBB3808462.1"/>
    <property type="molecule type" value="Genomic_DNA"/>
</dbReference>
<feature type="region of interest" description="Disordered" evidence="10">
    <location>
        <begin position="226"/>
        <end position="295"/>
    </location>
</feature>
<organism evidence="11 12">
    <name type="scientific">Pseudochelatococcus contaminans</name>
    <dbReference type="NCBI Taxonomy" id="1538103"/>
    <lineage>
        <taxon>Bacteria</taxon>
        <taxon>Pseudomonadati</taxon>
        <taxon>Pseudomonadota</taxon>
        <taxon>Alphaproteobacteria</taxon>
        <taxon>Hyphomicrobiales</taxon>
        <taxon>Chelatococcaceae</taxon>
        <taxon>Pseudochelatococcus</taxon>
    </lineage>
</organism>
<evidence type="ECO:0000256" key="9">
    <source>
        <dbReference type="ARBA" id="ARBA00047712"/>
    </source>
</evidence>
<evidence type="ECO:0000256" key="5">
    <source>
        <dbReference type="ARBA" id="ARBA00023004"/>
    </source>
</evidence>
<gene>
    <name evidence="11" type="ORF">FHS81_000516</name>
</gene>
<dbReference type="GO" id="GO:0022804">
    <property type="term" value="F:active transmembrane transporter activity"/>
    <property type="evidence" value="ECO:0007669"/>
    <property type="project" value="UniProtKB-ARBA"/>
</dbReference>
<dbReference type="FunFam" id="3.40.30.10:FF:000022">
    <property type="entry name" value="NADH dehydrogenase flavoprotein 2, mitochondrial"/>
    <property type="match status" value="1"/>
</dbReference>
<dbReference type="PANTHER" id="PTHR10371:SF3">
    <property type="entry name" value="NADH DEHYDROGENASE [UBIQUINONE] FLAVOPROTEIN 2, MITOCHONDRIAL"/>
    <property type="match status" value="1"/>
</dbReference>
<dbReference type="InterPro" id="IPR002023">
    <property type="entry name" value="NuoE-like"/>
</dbReference>
<dbReference type="InterPro" id="IPR036249">
    <property type="entry name" value="Thioredoxin-like_sf"/>
</dbReference>
<dbReference type="Gene3D" id="1.10.10.1590">
    <property type="entry name" value="NADH-quinone oxidoreductase subunit E"/>
    <property type="match status" value="1"/>
</dbReference>
<dbReference type="GO" id="GO:0051537">
    <property type="term" value="F:2 iron, 2 sulfur cluster binding"/>
    <property type="evidence" value="ECO:0007669"/>
    <property type="project" value="UniProtKB-KW"/>
</dbReference>
<dbReference type="NCBIfam" id="TIGR01958">
    <property type="entry name" value="nuoE_fam"/>
    <property type="match status" value="1"/>
</dbReference>
<evidence type="ECO:0000313" key="12">
    <source>
        <dbReference type="Proteomes" id="UP000537592"/>
    </source>
</evidence>
<comment type="similarity">
    <text evidence="1">Belongs to the complex I 24 kDa subunit family.</text>
</comment>
<proteinExistence type="inferred from homology"/>
<dbReference type="InterPro" id="IPR041921">
    <property type="entry name" value="NuoE_N"/>
</dbReference>
<keyword evidence="5" id="KW-0408">Iron</keyword>
<dbReference type="GO" id="GO:0022890">
    <property type="term" value="F:inorganic cation transmembrane transporter activity"/>
    <property type="evidence" value="ECO:0007669"/>
    <property type="project" value="UniProtKB-ARBA"/>
</dbReference>
<evidence type="ECO:0000256" key="8">
    <source>
        <dbReference type="ARBA" id="ARBA00034078"/>
    </source>
</evidence>
<dbReference type="GO" id="GO:0098796">
    <property type="term" value="C:membrane protein complex"/>
    <property type="evidence" value="ECO:0007669"/>
    <property type="project" value="UniProtKB-ARBA"/>
</dbReference>
<dbReference type="GO" id="GO:0046872">
    <property type="term" value="F:metal ion binding"/>
    <property type="evidence" value="ECO:0007669"/>
    <property type="project" value="UniProtKB-KW"/>
</dbReference>
<protein>
    <submittedName>
        <fullName evidence="11">NADH-quinone oxidoreductase subunit E</fullName>
    </submittedName>
</protein>
<evidence type="ECO:0000256" key="10">
    <source>
        <dbReference type="SAM" id="MobiDB-lite"/>
    </source>
</evidence>
<feature type="compositionally biased region" description="Basic and acidic residues" evidence="10">
    <location>
        <begin position="245"/>
        <end position="275"/>
    </location>
</feature>
<evidence type="ECO:0000313" key="11">
    <source>
        <dbReference type="EMBL" id="MBB3808462.1"/>
    </source>
</evidence>
<evidence type="ECO:0000256" key="2">
    <source>
        <dbReference type="ARBA" id="ARBA00022714"/>
    </source>
</evidence>
<dbReference type="Pfam" id="PF01257">
    <property type="entry name" value="2Fe-2S_thioredx"/>
    <property type="match status" value="1"/>
</dbReference>
<dbReference type="CDD" id="cd03064">
    <property type="entry name" value="TRX_Fd_NuoE"/>
    <property type="match status" value="1"/>
</dbReference>
<keyword evidence="2" id="KW-0001">2Fe-2S</keyword>
<feature type="compositionally biased region" description="Basic and acidic residues" evidence="10">
    <location>
        <begin position="226"/>
        <end position="236"/>
    </location>
</feature>
<evidence type="ECO:0000256" key="1">
    <source>
        <dbReference type="ARBA" id="ARBA00010643"/>
    </source>
</evidence>
<evidence type="ECO:0000256" key="6">
    <source>
        <dbReference type="ARBA" id="ARBA00023014"/>
    </source>
</evidence>
<dbReference type="FunFam" id="1.10.10.1590:FF:000001">
    <property type="entry name" value="NADH-quinone oxidoreductase subunit E"/>
    <property type="match status" value="1"/>
</dbReference>
<name>A0A7W6EFQ6_9HYPH</name>
<comment type="catalytic activity">
    <reaction evidence="9">
        <text>a quinone + NADH + 5 H(+)(in) = a quinol + NAD(+) + 4 H(+)(out)</text>
        <dbReference type="Rhea" id="RHEA:57888"/>
        <dbReference type="ChEBI" id="CHEBI:15378"/>
        <dbReference type="ChEBI" id="CHEBI:24646"/>
        <dbReference type="ChEBI" id="CHEBI:57540"/>
        <dbReference type="ChEBI" id="CHEBI:57945"/>
        <dbReference type="ChEBI" id="CHEBI:132124"/>
    </reaction>
</comment>
<dbReference type="PROSITE" id="PS01099">
    <property type="entry name" value="COMPLEX1_24K"/>
    <property type="match status" value="1"/>
</dbReference>
<dbReference type="SUPFAM" id="SSF52833">
    <property type="entry name" value="Thioredoxin-like"/>
    <property type="match status" value="1"/>
</dbReference>
<dbReference type="GO" id="GO:0031090">
    <property type="term" value="C:organelle membrane"/>
    <property type="evidence" value="ECO:0007669"/>
    <property type="project" value="UniProtKB-ARBA"/>
</dbReference>
<feature type="compositionally biased region" description="Low complexity" evidence="10">
    <location>
        <begin position="276"/>
        <end position="286"/>
    </location>
</feature>
<dbReference type="PANTHER" id="PTHR10371">
    <property type="entry name" value="NADH DEHYDROGENASE UBIQUINONE FLAVOPROTEIN 2, MITOCHONDRIAL"/>
    <property type="match status" value="1"/>
</dbReference>
<comment type="caution">
    <text evidence="11">The sequence shown here is derived from an EMBL/GenBank/DDBJ whole genome shotgun (WGS) entry which is preliminary data.</text>
</comment>
<evidence type="ECO:0000256" key="7">
    <source>
        <dbReference type="ARBA" id="ARBA00023027"/>
    </source>
</evidence>
<dbReference type="GO" id="GO:0003954">
    <property type="term" value="F:NADH dehydrogenase activity"/>
    <property type="evidence" value="ECO:0007669"/>
    <property type="project" value="TreeGrafter"/>
</dbReference>
<reference evidence="11 12" key="1">
    <citation type="submission" date="2020-08" db="EMBL/GenBank/DDBJ databases">
        <title>Genomic Encyclopedia of Type Strains, Phase IV (KMG-IV): sequencing the most valuable type-strain genomes for metagenomic binning, comparative biology and taxonomic classification.</title>
        <authorList>
            <person name="Goeker M."/>
        </authorList>
    </citation>
    <scope>NUCLEOTIDE SEQUENCE [LARGE SCALE GENOMIC DNA]</scope>
    <source>
        <strain evidence="11 12">DSM 28760</strain>
    </source>
</reference>
<evidence type="ECO:0000256" key="3">
    <source>
        <dbReference type="ARBA" id="ARBA00022723"/>
    </source>
</evidence>
<keyword evidence="7" id="KW-0520">NAD</keyword>
<dbReference type="NCBIfam" id="NF005724">
    <property type="entry name" value="PRK07539.1-4"/>
    <property type="match status" value="1"/>
</dbReference>